<feature type="chain" id="PRO_5012298059" description="Carbohydrate binding domain protein" evidence="1">
    <location>
        <begin position="20"/>
        <end position="770"/>
    </location>
</feature>
<feature type="signal peptide" evidence="1">
    <location>
        <begin position="1"/>
        <end position="19"/>
    </location>
</feature>
<proteinExistence type="predicted"/>
<evidence type="ECO:0000313" key="3">
    <source>
        <dbReference type="Proteomes" id="UP000188181"/>
    </source>
</evidence>
<evidence type="ECO:0000313" key="2">
    <source>
        <dbReference type="EMBL" id="AQQ69893.1"/>
    </source>
</evidence>
<dbReference type="AlphaFoldDB" id="A0A1Q2MAZ1"/>
<evidence type="ECO:0008006" key="4">
    <source>
        <dbReference type="Google" id="ProtNLM"/>
    </source>
</evidence>
<organism evidence="2 3">
    <name type="scientific">Limihaloglobus sulfuriphilus</name>
    <dbReference type="NCBI Taxonomy" id="1851148"/>
    <lineage>
        <taxon>Bacteria</taxon>
        <taxon>Pseudomonadati</taxon>
        <taxon>Planctomycetota</taxon>
        <taxon>Phycisphaerae</taxon>
        <taxon>Sedimentisphaerales</taxon>
        <taxon>Sedimentisphaeraceae</taxon>
        <taxon>Limihaloglobus</taxon>
    </lineage>
</organism>
<dbReference type="SUPFAM" id="SSF49785">
    <property type="entry name" value="Galactose-binding domain-like"/>
    <property type="match status" value="1"/>
</dbReference>
<sequence length="770" mass="85158" precursor="true">MKKMLLAIMLGVMVLCSYAVTYDTTNLVTNGDAETGTFSGWYHAASPFATVTDTDSAGDGAYSFMLDTTGSDSNANLRMVPLEAGPEEPYLLKFKYKTLPGAILPNDNSFVMLFRSYESIDGGNTVNWQGQTGMNLAATDGEWVSVELEVVTEASPTGAIDIMFALNTFDEGYANGIALVDDVELYRGSTTVYEETNILKNGDAESTVDFQYWFKAAAPLAVINRTDSATYGTSSFELDNTTNGYAQPDLRSQPISAESEEKFYLKFYYKTTDVYDFYGEVPDTGAFAVWFRSFASDNTFLGQFYMPLEPTDNEWALIETEVAAQPAQDGKEVDYCDVRFVLNNVNPVDGIVRIDEIELYREKGDVLVYDKSNNLLTNGEAEKGTSDNWHLFNNATVVETPVQAGSYAFQADTTGVTEMTHNSFTVNPDEKLLLECWLNSTDTMTASSVKLRFFNTSVDPQVFLGEEWIGFDNTGGEWVLYSNEYTVPAEATVADVYIRIDSPSLSYVDTVGVYRQISQLGPFEPADILSMSSAWLSNDLQPLLSDVETDDFESYASQGDMEVWWGLTSGSYPSRGTSTITLLTNPADAYEGNNALRWEYDNSGVETESWTEFNRILANPVDLSQYNEMRIWVNRHIGNSQERLLYLKFYQESIVESNILAEAQLDVSQGSTFEPIGWNQIVIPLNNEDLIFTRGASSMEDLSNVVGFFFGVVGDENTGKGSGTIDIDDISFVNTDPNCGGNPPAWDLDGNCAVDFGDFAIMAANWLAAQ</sequence>
<accession>A0A1Q2MAZ1</accession>
<name>A0A1Q2MAZ1_9BACT</name>
<dbReference type="Gene3D" id="2.60.120.260">
    <property type="entry name" value="Galactose-binding domain-like"/>
    <property type="match status" value="3"/>
</dbReference>
<keyword evidence="3" id="KW-1185">Reference proteome</keyword>
<dbReference type="InterPro" id="IPR008979">
    <property type="entry name" value="Galactose-bd-like_sf"/>
</dbReference>
<protein>
    <recommendedName>
        <fullName evidence="4">Carbohydrate binding domain protein</fullName>
    </recommendedName>
</protein>
<dbReference type="Proteomes" id="UP000188181">
    <property type="component" value="Chromosome"/>
</dbReference>
<dbReference type="KEGG" id="pbas:SMSP2_00227"/>
<reference evidence="3" key="1">
    <citation type="submission" date="2017-02" db="EMBL/GenBank/DDBJ databases">
        <title>Comparative genomics and description of representatives of a novel lineage of planctomycetes thriving in anoxic sediments.</title>
        <authorList>
            <person name="Spring S."/>
            <person name="Bunk B."/>
            <person name="Sproer C."/>
        </authorList>
    </citation>
    <scope>NUCLEOTIDE SEQUENCE [LARGE SCALE GENOMIC DNA]</scope>
    <source>
        <strain evidence="3">SM-Chi-D1</strain>
    </source>
</reference>
<keyword evidence="1" id="KW-0732">Signal</keyword>
<gene>
    <name evidence="2" type="ORF">SMSP2_00227</name>
</gene>
<dbReference type="Gene3D" id="2.60.120.430">
    <property type="entry name" value="Galactose-binding lectin"/>
    <property type="match status" value="1"/>
</dbReference>
<dbReference type="OrthoDB" id="2476785at2"/>
<dbReference type="RefSeq" id="WP_146682195.1">
    <property type="nucleotide sequence ID" value="NZ_CP019646.1"/>
</dbReference>
<evidence type="ECO:0000256" key="1">
    <source>
        <dbReference type="SAM" id="SignalP"/>
    </source>
</evidence>
<dbReference type="STRING" id="1851148.SMSP2_00227"/>
<dbReference type="EMBL" id="CP019646">
    <property type="protein sequence ID" value="AQQ69893.1"/>
    <property type="molecule type" value="Genomic_DNA"/>
</dbReference>